<evidence type="ECO:0000313" key="3">
    <source>
        <dbReference type="Proteomes" id="UP001239994"/>
    </source>
</evidence>
<dbReference type="EMBL" id="JAROKS010000012">
    <property type="protein sequence ID" value="KAK1798682.1"/>
    <property type="molecule type" value="Genomic_DNA"/>
</dbReference>
<feature type="compositionally biased region" description="Low complexity" evidence="1">
    <location>
        <begin position="686"/>
        <end position="696"/>
    </location>
</feature>
<dbReference type="AlphaFoldDB" id="A0AAD8ZGN3"/>
<dbReference type="GO" id="GO:0071514">
    <property type="term" value="P:genomic imprinting"/>
    <property type="evidence" value="ECO:0007669"/>
    <property type="project" value="TreeGrafter"/>
</dbReference>
<feature type="region of interest" description="Disordered" evidence="1">
    <location>
        <begin position="640"/>
        <end position="696"/>
    </location>
</feature>
<dbReference type="PANTHER" id="PTHR21639">
    <property type="entry name" value="DBF4-TYPE ZINC FINGER-CONTAINING PROTEIN 2"/>
    <property type="match status" value="1"/>
</dbReference>
<feature type="non-terminal residue" evidence="2">
    <location>
        <position position="858"/>
    </location>
</feature>
<sequence length="858" mass="95705">HILSTRHREALRRTRAHVSCGSLMERFLQDVLQHHPHRYTDTQPTHADLPCLSTLPVPREELSEIYCGSDDGGVSVGTREEMPSSDDESCQTAQPEATAISWSRSQQQAPSPAVRMGRGAATSAQTAFDTGKVRVEHPPPEQNFPTLGFLHRTSGKSTPCKPHTTQLPHTTKADHCQIQPSAHPSSSKTPHQRHESPQLQHRKAHRKTNRHRESSDSNPGSPASPDTTYMTSEALSEPLQPRAWTTATPPWKEPHRKQMTSEQSDQIQEVIEDVIVRHCYGHSPIPKRQDDPKRQEDEGSFHISLQSIGESKDSEEWDTTMQVALEKITTEDKYLACLTDVHVNLEDQEYENQLTAALNTVPEIMEAKAVKAKENTVEDIIPDLPHIPQSFIGKTWAQVMFEDDLKVEGMVREFRQGRFLCYFDSESLAKFGKHCRKGKKCKNQEKVDDVECKDVLPLMEHNEEDPNHSLVFRKTRQRIYRMASRCQVVKVSHGTQTAPLSCPVVRRRTVPDTGAMQSSSEPQRDPNLEQTPDMKTRLCALKLPASYCRIMTPVQPRTVVYVLSSPDAGQGTFKPTPIKRIGRKRKSGDEEYALKYKYKKTPLKYYDPLTNRILKTPPKGMPSTPTTKCLSHVRQLFRSLSPDINKEHHGSTQRRSPRSSRKGGSEGSMADLCASTSGSCLDNGGPSEPSSSMSSSRKALFSHSSISSSSRFLLGQLMPTVSHTDSSSRASAPPLADSNLRVAGCDREQDRGEAHIDQLPVSRRLRRQGVVEKPLTPPKKPSSPGYRSKRKSARTSSRAKPNSLLQQRLSSRGAAGSRVSTRNRTPTRASPRSAKLAVKHLEGPRTKAGLELIKSAGE</sequence>
<accession>A0AAD8ZGN3</accession>
<evidence type="ECO:0000313" key="2">
    <source>
        <dbReference type="EMBL" id="KAK1798682.1"/>
    </source>
</evidence>
<reference evidence="2" key="1">
    <citation type="submission" date="2023-03" db="EMBL/GenBank/DDBJ databases">
        <title>Electrophorus voltai genome.</title>
        <authorList>
            <person name="Bian C."/>
        </authorList>
    </citation>
    <scope>NUCLEOTIDE SEQUENCE</scope>
    <source>
        <strain evidence="2">CB-2022</strain>
        <tissue evidence="2">Muscle</tissue>
    </source>
</reference>
<name>A0AAD8ZGN3_9TELE</name>
<dbReference type="InterPro" id="IPR038890">
    <property type="entry name" value="ZDBF2"/>
</dbReference>
<feature type="compositionally biased region" description="Polar residues" evidence="1">
    <location>
        <begin position="90"/>
        <end position="110"/>
    </location>
</feature>
<proteinExistence type="predicted"/>
<organism evidence="2 3">
    <name type="scientific">Electrophorus voltai</name>
    <dbReference type="NCBI Taxonomy" id="2609070"/>
    <lineage>
        <taxon>Eukaryota</taxon>
        <taxon>Metazoa</taxon>
        <taxon>Chordata</taxon>
        <taxon>Craniata</taxon>
        <taxon>Vertebrata</taxon>
        <taxon>Euteleostomi</taxon>
        <taxon>Actinopterygii</taxon>
        <taxon>Neopterygii</taxon>
        <taxon>Teleostei</taxon>
        <taxon>Ostariophysi</taxon>
        <taxon>Gymnotiformes</taxon>
        <taxon>Gymnotoidei</taxon>
        <taxon>Gymnotidae</taxon>
        <taxon>Electrophorus</taxon>
    </lineage>
</organism>
<feature type="compositionally biased region" description="Polar residues" evidence="1">
    <location>
        <begin position="178"/>
        <end position="189"/>
    </location>
</feature>
<comment type="caution">
    <text evidence="2">The sequence shown here is derived from an EMBL/GenBank/DDBJ whole genome shotgun (WGS) entry which is preliminary data.</text>
</comment>
<keyword evidence="3" id="KW-1185">Reference proteome</keyword>
<evidence type="ECO:0000256" key="1">
    <source>
        <dbReference type="SAM" id="MobiDB-lite"/>
    </source>
</evidence>
<protein>
    <recommendedName>
        <fullName evidence="4">DBF4-type domain-containing protein</fullName>
    </recommendedName>
</protein>
<dbReference type="Proteomes" id="UP001239994">
    <property type="component" value="Unassembled WGS sequence"/>
</dbReference>
<feature type="compositionally biased region" description="Basic residues" evidence="1">
    <location>
        <begin position="651"/>
        <end position="661"/>
    </location>
</feature>
<gene>
    <name evidence="2" type="ORF">P4O66_006966</name>
</gene>
<feature type="region of interest" description="Disordered" evidence="1">
    <location>
        <begin position="750"/>
        <end position="858"/>
    </location>
</feature>
<feature type="compositionally biased region" description="Basic residues" evidence="1">
    <location>
        <begin position="200"/>
        <end position="210"/>
    </location>
</feature>
<feature type="compositionally biased region" description="Polar residues" evidence="1">
    <location>
        <begin position="818"/>
        <end position="830"/>
    </location>
</feature>
<evidence type="ECO:0008006" key="4">
    <source>
        <dbReference type="Google" id="ProtNLM"/>
    </source>
</evidence>
<dbReference type="PANTHER" id="PTHR21639:SF5">
    <property type="entry name" value="DBF4-TYPE ZINC FINGER-CONTAINING PROTEIN 2"/>
    <property type="match status" value="1"/>
</dbReference>
<feature type="compositionally biased region" description="Polar residues" evidence="1">
    <location>
        <begin position="216"/>
        <end position="234"/>
    </location>
</feature>
<feature type="region of interest" description="Disordered" evidence="1">
    <location>
        <begin position="79"/>
        <end position="262"/>
    </location>
</feature>